<sequence length="326" mass="35077">MTRAFAVAAAFGFSSEVIAQSIQLGMPIACEPGRTCYIQNYVDVDPSASTQDYKCGTLTYDAHNGTDFRLPSLASQKAGVEVLASASGRVLRTRGDAPDGAFSKSAREAVRDVECGNGAVIEHPDQWETQYCHMASGSLMVKPGDLVKAGQPLGRVGLSGMTEHPHLHFTVRHKGAIVDPFAYGAPAGSCGSGALLWHPALHARLAYQERVVINAGFTNGPVTMERVEDGSEGKELPSASAPAIVAFVRVIGLKTGDTQRLVIKDPIGNVIAENRASQLDRNKAQYLLFTGKKRPATGWERGTYKAMYVVERDGRVVLQRDLEFTL</sequence>
<reference evidence="3 4" key="1">
    <citation type="submission" date="2014-03" db="EMBL/GenBank/DDBJ databases">
        <title>Bradyrhizobium valentinum sp. nov., isolated from effective nodules of Lupinus mariae-josephae, a lupine endemic of basic-lime soils in Eastern Spain.</title>
        <authorList>
            <person name="Duran D."/>
            <person name="Rey L."/>
            <person name="Navarro A."/>
            <person name="Busquets A."/>
            <person name="Imperial J."/>
            <person name="Ruiz-Argueso T."/>
        </authorList>
    </citation>
    <scope>NUCLEOTIDE SEQUENCE [LARGE SCALE GENOMIC DNA]</scope>
    <source>
        <strain evidence="3 4">LmjM3</strain>
    </source>
</reference>
<dbReference type="Pfam" id="PF01551">
    <property type="entry name" value="Peptidase_M23"/>
    <property type="match status" value="1"/>
</dbReference>
<keyword evidence="1" id="KW-0732">Signal</keyword>
<gene>
    <name evidence="3" type="ORF">CP49_27155</name>
</gene>
<evidence type="ECO:0000313" key="4">
    <source>
        <dbReference type="Proteomes" id="UP000051913"/>
    </source>
</evidence>
<dbReference type="InterPro" id="IPR050570">
    <property type="entry name" value="Cell_wall_metabolism_enzyme"/>
</dbReference>
<dbReference type="CDD" id="cd12797">
    <property type="entry name" value="M23_peptidase"/>
    <property type="match status" value="1"/>
</dbReference>
<dbReference type="EMBL" id="LLXX01000028">
    <property type="protein sequence ID" value="KRR12539.1"/>
    <property type="molecule type" value="Genomic_DNA"/>
</dbReference>
<protein>
    <recommendedName>
        <fullName evidence="2">M23ase beta-sheet core domain-containing protein</fullName>
    </recommendedName>
</protein>
<evidence type="ECO:0000313" key="3">
    <source>
        <dbReference type="EMBL" id="KRR12539.1"/>
    </source>
</evidence>
<proteinExistence type="predicted"/>
<evidence type="ECO:0000259" key="2">
    <source>
        <dbReference type="Pfam" id="PF01551"/>
    </source>
</evidence>
<dbReference type="PANTHER" id="PTHR21666">
    <property type="entry name" value="PEPTIDASE-RELATED"/>
    <property type="match status" value="1"/>
</dbReference>
<dbReference type="STRING" id="1518501.CQ10_36155"/>
<dbReference type="AlphaFoldDB" id="A0A0R3LXY3"/>
<name>A0A0R3LXY3_9BRAD</name>
<accession>A0A0R3LXY3</accession>
<dbReference type="InterPro" id="IPR016047">
    <property type="entry name" value="M23ase_b-sheet_dom"/>
</dbReference>
<dbReference type="Proteomes" id="UP000051913">
    <property type="component" value="Unassembled WGS sequence"/>
</dbReference>
<feature type="domain" description="M23ase beta-sheet core" evidence="2">
    <location>
        <begin position="63"/>
        <end position="180"/>
    </location>
</feature>
<comment type="caution">
    <text evidence="3">The sequence shown here is derived from an EMBL/GenBank/DDBJ whole genome shotgun (WGS) entry which is preliminary data.</text>
</comment>
<dbReference type="Gene3D" id="2.70.70.10">
    <property type="entry name" value="Glucose Permease (Domain IIA)"/>
    <property type="match status" value="1"/>
</dbReference>
<keyword evidence="4" id="KW-1185">Reference proteome</keyword>
<dbReference type="PANTHER" id="PTHR21666:SF289">
    <property type="entry name" value="L-ALA--D-GLU ENDOPEPTIDASE"/>
    <property type="match status" value="1"/>
</dbReference>
<dbReference type="SUPFAM" id="SSF51261">
    <property type="entry name" value="Duplicated hybrid motif"/>
    <property type="match status" value="1"/>
</dbReference>
<evidence type="ECO:0000256" key="1">
    <source>
        <dbReference type="ARBA" id="ARBA00022729"/>
    </source>
</evidence>
<dbReference type="GO" id="GO:0004222">
    <property type="term" value="F:metalloendopeptidase activity"/>
    <property type="evidence" value="ECO:0007669"/>
    <property type="project" value="TreeGrafter"/>
</dbReference>
<dbReference type="InterPro" id="IPR011055">
    <property type="entry name" value="Dup_hybrid_motif"/>
</dbReference>
<organism evidence="3 4">
    <name type="scientific">Bradyrhizobium valentinum</name>
    <dbReference type="NCBI Taxonomy" id="1518501"/>
    <lineage>
        <taxon>Bacteria</taxon>
        <taxon>Pseudomonadati</taxon>
        <taxon>Pseudomonadota</taxon>
        <taxon>Alphaproteobacteria</taxon>
        <taxon>Hyphomicrobiales</taxon>
        <taxon>Nitrobacteraceae</taxon>
        <taxon>Bradyrhizobium</taxon>
    </lineage>
</organism>